<reference evidence="16 17" key="1">
    <citation type="journal article" date="2019" name="Nat. Microbiol.">
        <title>Mediterranean grassland soil C-N compound turnover is dependent on rainfall and depth, and is mediated by genomically divergent microorganisms.</title>
        <authorList>
            <person name="Diamond S."/>
            <person name="Andeer P.F."/>
            <person name="Li Z."/>
            <person name="Crits-Christoph A."/>
            <person name="Burstein D."/>
            <person name="Anantharaman K."/>
            <person name="Lane K.R."/>
            <person name="Thomas B.C."/>
            <person name="Pan C."/>
            <person name="Northen T.R."/>
            <person name="Banfield J.F."/>
        </authorList>
    </citation>
    <scope>NUCLEOTIDE SEQUENCE [LARGE SCALE GENOMIC DNA]</scope>
    <source>
        <strain evidence="16">NP_4</strain>
    </source>
</reference>
<keyword evidence="7" id="KW-0547">Nucleotide-binding</keyword>
<dbReference type="InterPro" id="IPR000873">
    <property type="entry name" value="AMP-dep_synth/lig_dom"/>
</dbReference>
<dbReference type="Gene3D" id="3.40.50.12780">
    <property type="entry name" value="N-terminal domain of ligase-like"/>
    <property type="match status" value="1"/>
</dbReference>
<dbReference type="InterPro" id="IPR025110">
    <property type="entry name" value="AMP-bd_C"/>
</dbReference>
<dbReference type="GO" id="GO:0005886">
    <property type="term" value="C:plasma membrane"/>
    <property type="evidence" value="ECO:0007669"/>
    <property type="project" value="UniProtKB-SubCell"/>
</dbReference>
<comment type="caution">
    <text evidence="16">The sequence shown here is derived from an EMBL/GenBank/DDBJ whole genome shotgun (WGS) entry which is preliminary data.</text>
</comment>
<dbReference type="FunFam" id="3.40.50.12780:FF:000019">
    <property type="entry name" value="Long-chain fatty acid transporter"/>
    <property type="match status" value="1"/>
</dbReference>
<evidence type="ECO:0000256" key="1">
    <source>
        <dbReference type="ARBA" id="ARBA00004651"/>
    </source>
</evidence>
<proteinExistence type="inferred from homology"/>
<dbReference type="GO" id="GO:0004467">
    <property type="term" value="F:long-chain fatty acid-CoA ligase activity"/>
    <property type="evidence" value="ECO:0007669"/>
    <property type="project" value="TreeGrafter"/>
</dbReference>
<dbReference type="InterPro" id="IPR020845">
    <property type="entry name" value="AMP-binding_CS"/>
</dbReference>
<dbReference type="GO" id="GO:0005324">
    <property type="term" value="F:long-chain fatty acid transmembrane transporter activity"/>
    <property type="evidence" value="ECO:0007669"/>
    <property type="project" value="TreeGrafter"/>
</dbReference>
<evidence type="ECO:0000256" key="12">
    <source>
        <dbReference type="ARBA" id="ARBA00023140"/>
    </source>
</evidence>
<evidence type="ECO:0000256" key="9">
    <source>
        <dbReference type="ARBA" id="ARBA00022989"/>
    </source>
</evidence>
<accession>A0A537KM39</accession>
<dbReference type="GO" id="GO:0005524">
    <property type="term" value="F:ATP binding"/>
    <property type="evidence" value="ECO:0007669"/>
    <property type="project" value="UniProtKB-KW"/>
</dbReference>
<feature type="domain" description="AMP-dependent synthetase/ligase" evidence="14">
    <location>
        <begin position="45"/>
        <end position="365"/>
    </location>
</feature>
<keyword evidence="4" id="KW-1003">Cell membrane</keyword>
<dbReference type="InterPro" id="IPR045851">
    <property type="entry name" value="AMP-bd_C_sf"/>
</dbReference>
<evidence type="ECO:0000256" key="11">
    <source>
        <dbReference type="ARBA" id="ARBA00023136"/>
    </source>
</evidence>
<evidence type="ECO:0000313" key="16">
    <source>
        <dbReference type="EMBL" id="TMI96773.1"/>
    </source>
</evidence>
<evidence type="ECO:0000259" key="14">
    <source>
        <dbReference type="Pfam" id="PF00501"/>
    </source>
</evidence>
<gene>
    <name evidence="16" type="ORF">E6H01_13670</name>
</gene>
<dbReference type="InterPro" id="IPR042099">
    <property type="entry name" value="ANL_N_sf"/>
</dbReference>
<evidence type="ECO:0000256" key="2">
    <source>
        <dbReference type="ARBA" id="ARBA00006432"/>
    </source>
</evidence>
<evidence type="ECO:0000259" key="15">
    <source>
        <dbReference type="Pfam" id="PF13193"/>
    </source>
</evidence>
<evidence type="ECO:0000256" key="10">
    <source>
        <dbReference type="ARBA" id="ARBA00023055"/>
    </source>
</evidence>
<sequence>MSDGDTAGRPAGSPGGATRAWVRAFELTAPIANHPRRILPIVIEDLAERLGEAPALLSDRECLTFRGLAERANRYARWALAQGIDKGDAVCLLMPNGPEYLAIWLGVSRIGGVVALLNTQLAGPALAQCINLVAPTHLIVAAELIEPLISARPDLAGAAQIWVHGPGADEFPRIDRAIERHAGEPLRGAERRPLTIEDRALYLYTSGTTGRPKAAKVSHGRLMQWSHWFAGLMDTRVSDRMYNCLPMYHSVGGVLATGAVLVAGGSVVLREHFSARHFWADVVRWDCTLFQYIGELCRYLLHTEACPQETVHRIRLGCGNGLRPDVWDAFTRRFRIPQILEFYAATEGTVSLFNLEGRPGAIGRIPAFLAHRVPVTLVKFDVEKEEPVRNDQGFCIRCGPNEVGEALGKILADPSNVGSRFEGYTSPEASEQKILRHVFEAGDAWFRTGDLMRTDAQGFFYFVDRSGDTFRWKGENVATCEVAEALGAFPGVTEATVYGVAIPGTDGRAGMAALVGDDALDLAALRTHLIDRLPAYARPLFLRLRSALDVTATFKPTKHELVRQGYDPAASVDAVYFNDPERQAFVRLDAALFDRIQTGQMRL</sequence>
<evidence type="ECO:0000313" key="17">
    <source>
        <dbReference type="Proteomes" id="UP000319353"/>
    </source>
</evidence>
<name>A0A537KM39_9BACT</name>
<dbReference type="GO" id="GO:0044539">
    <property type="term" value="P:long-chain fatty acid import into cell"/>
    <property type="evidence" value="ECO:0007669"/>
    <property type="project" value="TreeGrafter"/>
</dbReference>
<evidence type="ECO:0000256" key="5">
    <source>
        <dbReference type="ARBA" id="ARBA00022598"/>
    </source>
</evidence>
<protein>
    <submittedName>
        <fullName evidence="16">Long-chain-acyl-CoA synthetase</fullName>
    </submittedName>
</protein>
<keyword evidence="5" id="KW-0436">Ligase</keyword>
<keyword evidence="6" id="KW-0812">Transmembrane</keyword>
<dbReference type="PROSITE" id="PS00455">
    <property type="entry name" value="AMP_BINDING"/>
    <property type="match status" value="1"/>
</dbReference>
<dbReference type="Proteomes" id="UP000319353">
    <property type="component" value="Unassembled WGS sequence"/>
</dbReference>
<dbReference type="Pfam" id="PF00501">
    <property type="entry name" value="AMP-binding"/>
    <property type="match status" value="1"/>
</dbReference>
<dbReference type="SUPFAM" id="SSF56801">
    <property type="entry name" value="Acetyl-CoA synthetase-like"/>
    <property type="match status" value="1"/>
</dbReference>
<evidence type="ECO:0000256" key="4">
    <source>
        <dbReference type="ARBA" id="ARBA00022475"/>
    </source>
</evidence>
<comment type="subcellular location">
    <subcellularLocation>
        <location evidence="1">Cell membrane</location>
        <topology evidence="1">Multi-pass membrane protein</topology>
    </subcellularLocation>
    <subcellularLocation>
        <location evidence="13">Peroxisome membrane</location>
    </subcellularLocation>
</comment>
<evidence type="ECO:0000256" key="8">
    <source>
        <dbReference type="ARBA" id="ARBA00022840"/>
    </source>
</evidence>
<keyword evidence="9" id="KW-1133">Transmembrane helix</keyword>
<dbReference type="PANTHER" id="PTHR43107">
    <property type="entry name" value="LONG-CHAIN FATTY ACID TRANSPORT PROTEIN"/>
    <property type="match status" value="1"/>
</dbReference>
<evidence type="ECO:0000256" key="3">
    <source>
        <dbReference type="ARBA" id="ARBA00022448"/>
    </source>
</evidence>
<keyword evidence="12" id="KW-0576">Peroxisome</keyword>
<organism evidence="16 17">
    <name type="scientific">Candidatus Segetimicrobium genomatis</name>
    <dbReference type="NCBI Taxonomy" id="2569760"/>
    <lineage>
        <taxon>Bacteria</taxon>
        <taxon>Bacillati</taxon>
        <taxon>Candidatus Sysuimicrobiota</taxon>
        <taxon>Candidatus Sysuimicrobiia</taxon>
        <taxon>Candidatus Sysuimicrobiales</taxon>
        <taxon>Candidatus Segetimicrobiaceae</taxon>
        <taxon>Candidatus Segetimicrobium</taxon>
    </lineage>
</organism>
<dbReference type="AlphaFoldDB" id="A0A537KM39"/>
<comment type="similarity">
    <text evidence="2">Belongs to the ATP-dependent AMP-binding enzyme family.</text>
</comment>
<feature type="domain" description="AMP-binding enzyme C-terminal" evidence="15">
    <location>
        <begin position="481"/>
        <end position="555"/>
    </location>
</feature>
<evidence type="ECO:0000256" key="6">
    <source>
        <dbReference type="ARBA" id="ARBA00022692"/>
    </source>
</evidence>
<dbReference type="Pfam" id="PF13193">
    <property type="entry name" value="AMP-binding_C"/>
    <property type="match status" value="1"/>
</dbReference>
<keyword evidence="10" id="KW-0445">Lipid transport</keyword>
<keyword evidence="3" id="KW-0813">Transport</keyword>
<keyword evidence="8" id="KW-0067">ATP-binding</keyword>
<evidence type="ECO:0000256" key="13">
    <source>
        <dbReference type="ARBA" id="ARBA00046271"/>
    </source>
</evidence>
<dbReference type="PANTHER" id="PTHR43107:SF15">
    <property type="entry name" value="FATTY ACID TRANSPORT PROTEIN 3, ISOFORM A"/>
    <property type="match status" value="1"/>
</dbReference>
<dbReference type="EMBL" id="VBAL01000241">
    <property type="protein sequence ID" value="TMI96773.1"/>
    <property type="molecule type" value="Genomic_DNA"/>
</dbReference>
<keyword evidence="11" id="KW-0472">Membrane</keyword>
<evidence type="ECO:0000256" key="7">
    <source>
        <dbReference type="ARBA" id="ARBA00022741"/>
    </source>
</evidence>
<dbReference type="FunFam" id="3.30.300.30:FF:000002">
    <property type="entry name" value="Long-chain fatty acid transport protein 1"/>
    <property type="match status" value="1"/>
</dbReference>
<dbReference type="Gene3D" id="3.30.300.30">
    <property type="match status" value="1"/>
</dbReference>
<dbReference type="NCBIfam" id="NF006134">
    <property type="entry name" value="PRK08279.1"/>
    <property type="match status" value="1"/>
</dbReference>